<dbReference type="InterPro" id="IPR001932">
    <property type="entry name" value="PPM-type_phosphatase-like_dom"/>
</dbReference>
<evidence type="ECO:0000256" key="3">
    <source>
        <dbReference type="ARBA" id="ARBA00022912"/>
    </source>
</evidence>
<keyword evidence="1" id="KW-0479">Metal-binding</keyword>
<keyword evidence="3 4" id="KW-0904">Protein phosphatase</keyword>
<dbReference type="Proteomes" id="UP000298663">
    <property type="component" value="Unassembled WGS sequence"/>
</dbReference>
<dbReference type="PANTHER" id="PTHR13832">
    <property type="entry name" value="PROTEIN PHOSPHATASE 2C"/>
    <property type="match status" value="1"/>
</dbReference>
<dbReference type="InterPro" id="IPR036457">
    <property type="entry name" value="PPM-type-like_dom_sf"/>
</dbReference>
<dbReference type="InterPro" id="IPR015655">
    <property type="entry name" value="PP2C"/>
</dbReference>
<dbReference type="GO" id="GO:0046872">
    <property type="term" value="F:metal ion binding"/>
    <property type="evidence" value="ECO:0007669"/>
    <property type="project" value="UniProtKB-KW"/>
</dbReference>
<gene>
    <name evidence="6" type="ORF">L596_014746</name>
</gene>
<evidence type="ECO:0000256" key="4">
    <source>
        <dbReference type="RuleBase" id="RU003465"/>
    </source>
</evidence>
<evidence type="ECO:0000313" key="7">
    <source>
        <dbReference type="Proteomes" id="UP000298663"/>
    </source>
</evidence>
<dbReference type="CDD" id="cd00143">
    <property type="entry name" value="PP2Cc"/>
    <property type="match status" value="1"/>
</dbReference>
<keyword evidence="2 4" id="KW-0378">Hydrolase</keyword>
<evidence type="ECO:0000313" key="6">
    <source>
        <dbReference type="EMBL" id="TKR80721.1"/>
    </source>
</evidence>
<sequence length="186" mass="20668">MEDRFHYVHDPANQNFSIFGIFDGHGGEFVSSFLEQNFATAIRRRLLWGIPQRKLSVSLAPRKDIVKEAIVKEVLKIDDEITEKLDARVTSFTGSTLISAILEKNRFLTVVNVGDSRAVACSPKGHAVPLSHDHKPSEPVERRRIENAGSFVSWDGVDRVQGILAVSSNFSKTVEVPGVFKVSKHA</sequence>
<accession>A0A4U5NE02</accession>
<organism evidence="6 7">
    <name type="scientific">Steinernema carpocapsae</name>
    <name type="common">Entomopathogenic nematode</name>
    <dbReference type="NCBI Taxonomy" id="34508"/>
    <lineage>
        <taxon>Eukaryota</taxon>
        <taxon>Metazoa</taxon>
        <taxon>Ecdysozoa</taxon>
        <taxon>Nematoda</taxon>
        <taxon>Chromadorea</taxon>
        <taxon>Rhabditida</taxon>
        <taxon>Tylenchina</taxon>
        <taxon>Panagrolaimomorpha</taxon>
        <taxon>Strongyloidoidea</taxon>
        <taxon>Steinernematidae</taxon>
        <taxon>Steinernema</taxon>
    </lineage>
</organism>
<reference evidence="6 7" key="2">
    <citation type="journal article" date="2019" name="G3 (Bethesda)">
        <title>Hybrid Assembly of the Genome of the Entomopathogenic Nematode Steinernema carpocapsae Identifies the X-Chromosome.</title>
        <authorList>
            <person name="Serra L."/>
            <person name="Macchietto M."/>
            <person name="Macias-Munoz A."/>
            <person name="McGill C.J."/>
            <person name="Rodriguez I.M."/>
            <person name="Rodriguez B."/>
            <person name="Murad R."/>
            <person name="Mortazavi A."/>
        </authorList>
    </citation>
    <scope>NUCLEOTIDE SEQUENCE [LARGE SCALE GENOMIC DNA]</scope>
    <source>
        <strain evidence="6 7">ALL</strain>
    </source>
</reference>
<proteinExistence type="inferred from homology"/>
<dbReference type="SUPFAM" id="SSF81606">
    <property type="entry name" value="PP2C-like"/>
    <property type="match status" value="1"/>
</dbReference>
<protein>
    <recommendedName>
        <fullName evidence="5">PPM-type phosphatase domain-containing protein</fullName>
    </recommendedName>
</protein>
<keyword evidence="7" id="KW-1185">Reference proteome</keyword>
<evidence type="ECO:0000256" key="1">
    <source>
        <dbReference type="ARBA" id="ARBA00022723"/>
    </source>
</evidence>
<name>A0A4U5NE02_STECR</name>
<comment type="similarity">
    <text evidence="4">Belongs to the PP2C family.</text>
</comment>
<evidence type="ECO:0000256" key="2">
    <source>
        <dbReference type="ARBA" id="ARBA00022801"/>
    </source>
</evidence>
<dbReference type="EMBL" id="AZBU02000004">
    <property type="protein sequence ID" value="TKR80721.1"/>
    <property type="molecule type" value="Genomic_DNA"/>
</dbReference>
<dbReference type="GO" id="GO:0004722">
    <property type="term" value="F:protein serine/threonine phosphatase activity"/>
    <property type="evidence" value="ECO:0007669"/>
    <property type="project" value="InterPro"/>
</dbReference>
<dbReference type="SMART" id="SM00332">
    <property type="entry name" value="PP2Cc"/>
    <property type="match status" value="1"/>
</dbReference>
<dbReference type="PROSITE" id="PS51746">
    <property type="entry name" value="PPM_2"/>
    <property type="match status" value="1"/>
</dbReference>
<dbReference type="InterPro" id="IPR000222">
    <property type="entry name" value="PP2C_BS"/>
</dbReference>
<evidence type="ECO:0000259" key="5">
    <source>
        <dbReference type="PROSITE" id="PS51746"/>
    </source>
</evidence>
<dbReference type="AlphaFoldDB" id="A0A4U5NE02"/>
<comment type="caution">
    <text evidence="6">The sequence shown here is derived from an EMBL/GenBank/DDBJ whole genome shotgun (WGS) entry which is preliminary data.</text>
</comment>
<dbReference type="Gene3D" id="3.60.40.10">
    <property type="entry name" value="PPM-type phosphatase domain"/>
    <property type="match status" value="1"/>
</dbReference>
<feature type="domain" description="PPM-type phosphatase" evidence="5">
    <location>
        <begin position="1"/>
        <end position="186"/>
    </location>
</feature>
<dbReference type="PROSITE" id="PS01032">
    <property type="entry name" value="PPM_1"/>
    <property type="match status" value="1"/>
</dbReference>
<dbReference type="OrthoDB" id="343114at2759"/>
<reference evidence="6 7" key="1">
    <citation type="journal article" date="2015" name="Genome Biol.">
        <title>Comparative genomics of Steinernema reveals deeply conserved gene regulatory networks.</title>
        <authorList>
            <person name="Dillman A.R."/>
            <person name="Macchietto M."/>
            <person name="Porter C.F."/>
            <person name="Rogers A."/>
            <person name="Williams B."/>
            <person name="Antoshechkin I."/>
            <person name="Lee M.M."/>
            <person name="Goodwin Z."/>
            <person name="Lu X."/>
            <person name="Lewis E.E."/>
            <person name="Goodrich-Blair H."/>
            <person name="Stock S.P."/>
            <person name="Adams B.J."/>
            <person name="Sternberg P.W."/>
            <person name="Mortazavi A."/>
        </authorList>
    </citation>
    <scope>NUCLEOTIDE SEQUENCE [LARGE SCALE GENOMIC DNA]</scope>
    <source>
        <strain evidence="6 7">ALL</strain>
    </source>
</reference>
<dbReference type="Pfam" id="PF00481">
    <property type="entry name" value="PP2C"/>
    <property type="match status" value="1"/>
</dbReference>
<dbReference type="PANTHER" id="PTHR13832:SF827">
    <property type="entry name" value="PROTEIN PHOSPHATASE 1L"/>
    <property type="match status" value="1"/>
</dbReference>